<dbReference type="GO" id="GO:0005886">
    <property type="term" value="C:plasma membrane"/>
    <property type="evidence" value="ECO:0007669"/>
    <property type="project" value="UniProtKB-SubCell"/>
</dbReference>
<sequence length="472" mass="52197">MKNKINIHFLPALLLTVFLASCKVTKDYQRPELAISDNYRQVTFADTATVADVEWKKFFTDTTLQTLIERGITHNYDLQLAIKRIDVAQQRAKQARLLQLPRLDLNVTGQYNRPSSNSLNGISASNFLGSKHIENYSAGITLSWEADIWGKIRNQQKATLATYLQTQEARNAVQTRLVADIARGFFNLLMLDKQLEVARHNLELSDNTLKLTRLLKDAGEVNSLSIQQAEAQRESVLLLIPQLEQDISIQENNLQILTGQMPAAVTRKVQLADFQSGDSLSTGVPAALLSRRPDVRAAELNIVIANANLGVAQASMYPSLVISAGTGIESFRSSNWFNIPGSLFGIAAGTIARPIFARGQLKTNLAVAKIEREQSVIEFKQSILNAVGEVSNTLVQTQKLKEQETIADRQVGILKQAIANAQMLYQSDMANYLEVITAQGNALQAELNLAYIKSQSLTARVDLYRSLGGGWK</sequence>
<accession>A0A5R9KZI7</accession>
<keyword evidence="3" id="KW-0175">Coiled coil</keyword>
<dbReference type="Pfam" id="PF02321">
    <property type="entry name" value="OEP"/>
    <property type="match status" value="2"/>
</dbReference>
<feature type="signal peptide" evidence="2">
    <location>
        <begin position="1"/>
        <end position="22"/>
    </location>
</feature>
<keyword evidence="2" id="KW-0564">Palmitate</keyword>
<dbReference type="NCBIfam" id="TIGR01845">
    <property type="entry name" value="outer_NodT"/>
    <property type="match status" value="1"/>
</dbReference>
<dbReference type="Gene3D" id="2.20.200.10">
    <property type="entry name" value="Outer membrane efflux proteins (OEP)"/>
    <property type="match status" value="1"/>
</dbReference>
<comment type="subcellular location">
    <subcellularLocation>
        <location evidence="2">Cell membrane</location>
        <topology evidence="2">Lipid-anchor</topology>
    </subcellularLocation>
</comment>
<dbReference type="PANTHER" id="PTHR30203:SF33">
    <property type="entry name" value="BLR4455 PROTEIN"/>
    <property type="match status" value="1"/>
</dbReference>
<keyword evidence="2" id="KW-0472">Membrane</keyword>
<keyword evidence="2" id="KW-0732">Signal</keyword>
<dbReference type="InterPro" id="IPR010131">
    <property type="entry name" value="MdtP/NodT-like"/>
</dbReference>
<feature type="chain" id="PRO_5024507904" evidence="2">
    <location>
        <begin position="23"/>
        <end position="472"/>
    </location>
</feature>
<dbReference type="PROSITE" id="PS51257">
    <property type="entry name" value="PROKAR_LIPOPROTEIN"/>
    <property type="match status" value="1"/>
</dbReference>
<keyword evidence="2" id="KW-0812">Transmembrane</keyword>
<name>A0A5R9KZI7_9BACT</name>
<comment type="caution">
    <text evidence="4">The sequence shown here is derived from an EMBL/GenBank/DDBJ whole genome shotgun (WGS) entry which is preliminary data.</text>
</comment>
<gene>
    <name evidence="4" type="ORF">FEN17_19000</name>
</gene>
<evidence type="ECO:0000313" key="5">
    <source>
        <dbReference type="Proteomes" id="UP000306402"/>
    </source>
</evidence>
<dbReference type="InterPro" id="IPR003423">
    <property type="entry name" value="OMP_efflux"/>
</dbReference>
<evidence type="ECO:0000313" key="4">
    <source>
        <dbReference type="EMBL" id="TLV01515.1"/>
    </source>
</evidence>
<proteinExistence type="inferred from homology"/>
<dbReference type="GO" id="GO:0015562">
    <property type="term" value="F:efflux transmembrane transporter activity"/>
    <property type="evidence" value="ECO:0007669"/>
    <property type="project" value="InterPro"/>
</dbReference>
<dbReference type="OrthoDB" id="9770517at2"/>
<dbReference type="EMBL" id="VCEJ01000004">
    <property type="protein sequence ID" value="TLV01515.1"/>
    <property type="molecule type" value="Genomic_DNA"/>
</dbReference>
<dbReference type="PANTHER" id="PTHR30203">
    <property type="entry name" value="OUTER MEMBRANE CATION EFFLUX PROTEIN"/>
    <property type="match status" value="1"/>
</dbReference>
<dbReference type="AlphaFoldDB" id="A0A5R9KZI7"/>
<evidence type="ECO:0000256" key="2">
    <source>
        <dbReference type="RuleBase" id="RU362097"/>
    </source>
</evidence>
<comment type="similarity">
    <text evidence="1 2">Belongs to the outer membrane factor (OMF) (TC 1.B.17) family.</text>
</comment>
<dbReference type="Gene3D" id="1.20.1600.10">
    <property type="entry name" value="Outer membrane efflux proteins (OEP)"/>
    <property type="match status" value="1"/>
</dbReference>
<evidence type="ECO:0000256" key="3">
    <source>
        <dbReference type="SAM" id="Coils"/>
    </source>
</evidence>
<keyword evidence="2" id="KW-1134">Transmembrane beta strand</keyword>
<reference evidence="4 5" key="1">
    <citation type="submission" date="2019-05" db="EMBL/GenBank/DDBJ databases">
        <authorList>
            <person name="Qu J.-H."/>
        </authorList>
    </citation>
    <scope>NUCLEOTIDE SEQUENCE [LARGE SCALE GENOMIC DNA]</scope>
    <source>
        <strain evidence="4 5">T17</strain>
    </source>
</reference>
<feature type="coiled-coil region" evidence="3">
    <location>
        <begin position="226"/>
        <end position="260"/>
    </location>
</feature>
<evidence type="ECO:0000256" key="1">
    <source>
        <dbReference type="ARBA" id="ARBA00007613"/>
    </source>
</evidence>
<organism evidence="4 5">
    <name type="scientific">Dyadobacter luticola</name>
    <dbReference type="NCBI Taxonomy" id="1979387"/>
    <lineage>
        <taxon>Bacteria</taxon>
        <taxon>Pseudomonadati</taxon>
        <taxon>Bacteroidota</taxon>
        <taxon>Cytophagia</taxon>
        <taxon>Cytophagales</taxon>
        <taxon>Spirosomataceae</taxon>
        <taxon>Dyadobacter</taxon>
    </lineage>
</organism>
<keyword evidence="2" id="KW-0449">Lipoprotein</keyword>
<keyword evidence="5" id="KW-1185">Reference proteome</keyword>
<dbReference type="RefSeq" id="WP_138366886.1">
    <property type="nucleotide sequence ID" value="NZ_VCEJ01000004.1"/>
</dbReference>
<protein>
    <submittedName>
        <fullName evidence="4">Efflux transporter outer membrane subunit</fullName>
    </submittedName>
</protein>
<dbReference type="SUPFAM" id="SSF56954">
    <property type="entry name" value="Outer membrane efflux proteins (OEP)"/>
    <property type="match status" value="1"/>
</dbReference>
<dbReference type="Proteomes" id="UP000306402">
    <property type="component" value="Unassembled WGS sequence"/>
</dbReference>